<dbReference type="GO" id="GO:0008237">
    <property type="term" value="F:metallopeptidase activity"/>
    <property type="evidence" value="ECO:0007669"/>
    <property type="project" value="TreeGrafter"/>
</dbReference>
<dbReference type="GO" id="GO:0006281">
    <property type="term" value="P:DNA repair"/>
    <property type="evidence" value="ECO:0007669"/>
    <property type="project" value="TreeGrafter"/>
</dbReference>
<dbReference type="Proteomes" id="UP000696280">
    <property type="component" value="Unassembled WGS sequence"/>
</dbReference>
<proteinExistence type="predicted"/>
<dbReference type="Pfam" id="PF08325">
    <property type="entry name" value="WLM"/>
    <property type="match status" value="1"/>
</dbReference>
<dbReference type="PANTHER" id="PTHR46622:SF1">
    <property type="entry name" value="DNA-DEPENDENT METALLOPROTEASE WSS1"/>
    <property type="match status" value="1"/>
</dbReference>
<evidence type="ECO:0000256" key="2">
    <source>
        <dbReference type="ARBA" id="ARBA00022771"/>
    </source>
</evidence>
<evidence type="ECO:0000259" key="5">
    <source>
        <dbReference type="PROSITE" id="PS51397"/>
    </source>
</evidence>
<sequence>MEHEALVGQFSHLKNLPREKDALHTLKKIASLVKPIMRARNFKVGTLAEFYPNEHNLLGINMNRGQKICLRLRYPGDVNQFVPLEQVVDTMLHELSHNVIGPHNEQFHALWDQQRKEYEALIAKGYTGEGFLSQGHQLGGRRLPMHEARRLARVAAEKRKTLNSGSGQRLGGRPVLRGTDIRKVIVDAIERRSTVLKGCGVEKKDDREIKDLADQATANGFKTKAEEEEANDRAIAQALWELVQEDQEKEYGDSYVPSTPSNPTGNGGGKVGTSKSPLKPQNPNSSSSSSSATTGPARQPPKHVSRLVSSPPTKKPKPAQENDSSMATPNPLPAKSHPIIDLTSDPPSPPSTPTLTGWTCEICTLHNPLNYLSCDACTVERPPHISIQIAEQNERQSSSAKQKPVSRPKQMSMPSRQQPAIAKTWTCRRCTTVMEDRWWTCNTCGVMKESS</sequence>
<dbReference type="InterPro" id="IPR001876">
    <property type="entry name" value="Znf_RanBP2"/>
</dbReference>
<protein>
    <recommendedName>
        <fullName evidence="5">WLM domain-containing protein</fullName>
    </recommendedName>
</protein>
<keyword evidence="3" id="KW-0862">Zinc</keyword>
<dbReference type="Gene3D" id="2.30.30.380">
    <property type="entry name" value="Zn-finger domain of Sec23/24"/>
    <property type="match status" value="1"/>
</dbReference>
<reference evidence="6" key="1">
    <citation type="submission" date="2021-07" db="EMBL/GenBank/DDBJ databases">
        <authorList>
            <person name="Durling M."/>
        </authorList>
    </citation>
    <scope>NUCLEOTIDE SEQUENCE</scope>
</reference>
<dbReference type="GO" id="GO:0008270">
    <property type="term" value="F:zinc ion binding"/>
    <property type="evidence" value="ECO:0007669"/>
    <property type="project" value="UniProtKB-KW"/>
</dbReference>
<name>A0A9N9LFA1_9HELO</name>
<feature type="region of interest" description="Disordered" evidence="4">
    <location>
        <begin position="389"/>
        <end position="418"/>
    </location>
</feature>
<dbReference type="GO" id="GO:0005634">
    <property type="term" value="C:nucleus"/>
    <property type="evidence" value="ECO:0007669"/>
    <property type="project" value="TreeGrafter"/>
</dbReference>
<keyword evidence="2" id="KW-0863">Zinc-finger</keyword>
<evidence type="ECO:0000256" key="3">
    <source>
        <dbReference type="ARBA" id="ARBA00022833"/>
    </source>
</evidence>
<feature type="compositionally biased region" description="Polar residues" evidence="4">
    <location>
        <begin position="389"/>
        <end position="401"/>
    </location>
</feature>
<dbReference type="PROSITE" id="PS01358">
    <property type="entry name" value="ZF_RANBP2_1"/>
    <property type="match status" value="1"/>
</dbReference>
<keyword evidence="1" id="KW-0479">Metal-binding</keyword>
<evidence type="ECO:0000313" key="7">
    <source>
        <dbReference type="Proteomes" id="UP000696280"/>
    </source>
</evidence>
<dbReference type="InterPro" id="IPR053000">
    <property type="entry name" value="WSS1-like_metalloprotease"/>
</dbReference>
<evidence type="ECO:0000256" key="4">
    <source>
        <dbReference type="SAM" id="MobiDB-lite"/>
    </source>
</evidence>
<dbReference type="AlphaFoldDB" id="A0A9N9LFA1"/>
<feature type="region of interest" description="Disordered" evidence="4">
    <location>
        <begin position="249"/>
        <end position="353"/>
    </location>
</feature>
<dbReference type="InterPro" id="IPR013536">
    <property type="entry name" value="WLM_dom"/>
</dbReference>
<keyword evidence="7" id="KW-1185">Reference proteome</keyword>
<organism evidence="6 7">
    <name type="scientific">Hymenoscyphus fraxineus</name>
    <dbReference type="NCBI Taxonomy" id="746836"/>
    <lineage>
        <taxon>Eukaryota</taxon>
        <taxon>Fungi</taxon>
        <taxon>Dikarya</taxon>
        <taxon>Ascomycota</taxon>
        <taxon>Pezizomycotina</taxon>
        <taxon>Leotiomycetes</taxon>
        <taxon>Helotiales</taxon>
        <taxon>Helotiaceae</taxon>
        <taxon>Hymenoscyphus</taxon>
    </lineage>
</organism>
<dbReference type="OrthoDB" id="261960at2759"/>
<evidence type="ECO:0000313" key="6">
    <source>
        <dbReference type="EMBL" id="CAG8962367.1"/>
    </source>
</evidence>
<accession>A0A9N9LFA1</accession>
<dbReference type="EMBL" id="CAJVRL010000129">
    <property type="protein sequence ID" value="CAG8962367.1"/>
    <property type="molecule type" value="Genomic_DNA"/>
</dbReference>
<feature type="domain" description="WLM" evidence="5">
    <location>
        <begin position="1"/>
        <end position="194"/>
    </location>
</feature>
<dbReference type="PANTHER" id="PTHR46622">
    <property type="entry name" value="DNA-DEPENDENT METALLOPROTEASE WSS1"/>
    <property type="match status" value="1"/>
</dbReference>
<evidence type="ECO:0000256" key="1">
    <source>
        <dbReference type="ARBA" id="ARBA00022723"/>
    </source>
</evidence>
<gene>
    <name evidence="6" type="ORF">HYFRA_00014164</name>
</gene>
<dbReference type="PROSITE" id="PS51397">
    <property type="entry name" value="WLM"/>
    <property type="match status" value="1"/>
</dbReference>
<comment type="caution">
    <text evidence="6">The sequence shown here is derived from an EMBL/GenBank/DDBJ whole genome shotgun (WGS) entry which is preliminary data.</text>
</comment>
<feature type="compositionally biased region" description="Polar residues" evidence="4">
    <location>
        <begin position="273"/>
        <end position="284"/>
    </location>
</feature>